<evidence type="ECO:0000313" key="2">
    <source>
        <dbReference type="EMBL" id="PJJ53759.1"/>
    </source>
</evidence>
<keyword evidence="3" id="KW-1185">Reference proteome</keyword>
<proteinExistence type="predicted"/>
<protein>
    <submittedName>
        <fullName evidence="2">HNH endonuclease</fullName>
    </submittedName>
</protein>
<keyword evidence="2" id="KW-0378">Hydrolase</keyword>
<dbReference type="SMART" id="SM00507">
    <property type="entry name" value="HNHc"/>
    <property type="match status" value="1"/>
</dbReference>
<dbReference type="GO" id="GO:0008270">
    <property type="term" value="F:zinc ion binding"/>
    <property type="evidence" value="ECO:0007669"/>
    <property type="project" value="InterPro"/>
</dbReference>
<comment type="caution">
    <text evidence="2">The sequence shown here is derived from an EMBL/GenBank/DDBJ whole genome shotgun (WGS) entry which is preliminary data.</text>
</comment>
<name>A0A2M9B733_9ACTN</name>
<dbReference type="EMBL" id="PGEZ01000002">
    <property type="protein sequence ID" value="PJJ53759.1"/>
    <property type="molecule type" value="Genomic_DNA"/>
</dbReference>
<reference evidence="2 3" key="1">
    <citation type="submission" date="2017-11" db="EMBL/GenBank/DDBJ databases">
        <title>Genomic Encyclopedia of Archaeal and Bacterial Type Strains, Phase II (KMG-II): From Individual Species to Whole Genera.</title>
        <authorList>
            <person name="Goeker M."/>
        </authorList>
    </citation>
    <scope>NUCLEOTIDE SEQUENCE [LARGE SCALE GENOMIC DNA]</scope>
    <source>
        <strain evidence="2 3">DSM 27763</strain>
    </source>
</reference>
<sequence>MTPTRPLNSGSLPRPGALVRANLPQILEHCHSIDPGETVHLQGAEYSNDEFKLNFPFLRLVTVIELEGAGDRYWSEVHSIGDEQFRVTSQWYDRNIPGLIHYLRDKGLEPEGISSEDTDDYLVAYAPPPRSTKGGARFRSSPIGDSQNLLVRYVLGQLEFEAFSEKHWLTAKNSLGFSCVYCGTERDLVIDHAVPISRDSLGEHRLGNLVPACRSCNSSKSQRRYDDFLSAEAPDRIALIETHMGEHGYEPLVDRLDPDTAEEVRHLLNSAREKVADAAANAIDAINDVLARAESVHR</sequence>
<dbReference type="InterPro" id="IPR002711">
    <property type="entry name" value="HNH"/>
</dbReference>
<keyword evidence="2" id="KW-0255">Endonuclease</keyword>
<dbReference type="AlphaFoldDB" id="A0A2M9B733"/>
<organism evidence="2 3">
    <name type="scientific">Mumia flava</name>
    <dbReference type="NCBI Taxonomy" id="1348852"/>
    <lineage>
        <taxon>Bacteria</taxon>
        <taxon>Bacillati</taxon>
        <taxon>Actinomycetota</taxon>
        <taxon>Actinomycetes</taxon>
        <taxon>Propionibacteriales</taxon>
        <taxon>Nocardioidaceae</taxon>
        <taxon>Mumia</taxon>
    </lineage>
</organism>
<dbReference type="Pfam" id="PF01844">
    <property type="entry name" value="HNH"/>
    <property type="match status" value="1"/>
</dbReference>
<gene>
    <name evidence="2" type="ORF">CLV56_3253</name>
</gene>
<evidence type="ECO:0000313" key="3">
    <source>
        <dbReference type="Proteomes" id="UP000230842"/>
    </source>
</evidence>
<feature type="domain" description="HNH nuclease" evidence="1">
    <location>
        <begin position="169"/>
        <end position="218"/>
    </location>
</feature>
<keyword evidence="2" id="KW-0540">Nuclease</keyword>
<evidence type="ECO:0000259" key="1">
    <source>
        <dbReference type="SMART" id="SM00507"/>
    </source>
</evidence>
<dbReference type="CDD" id="cd00085">
    <property type="entry name" value="HNHc"/>
    <property type="match status" value="1"/>
</dbReference>
<dbReference type="Proteomes" id="UP000230842">
    <property type="component" value="Unassembled WGS sequence"/>
</dbReference>
<dbReference type="RefSeq" id="WP_100415277.1">
    <property type="nucleotide sequence ID" value="NZ_PGEZ01000002.1"/>
</dbReference>
<accession>A0A2M9B733</accession>
<dbReference type="OrthoDB" id="9802901at2"/>
<dbReference type="InterPro" id="IPR003615">
    <property type="entry name" value="HNH_nuc"/>
</dbReference>
<dbReference type="GO" id="GO:0003676">
    <property type="term" value="F:nucleic acid binding"/>
    <property type="evidence" value="ECO:0007669"/>
    <property type="project" value="InterPro"/>
</dbReference>
<dbReference type="Gene3D" id="1.10.30.50">
    <property type="match status" value="1"/>
</dbReference>
<dbReference type="GO" id="GO:0004519">
    <property type="term" value="F:endonuclease activity"/>
    <property type="evidence" value="ECO:0007669"/>
    <property type="project" value="UniProtKB-KW"/>
</dbReference>